<feature type="non-terminal residue" evidence="2">
    <location>
        <position position="1"/>
    </location>
</feature>
<evidence type="ECO:0000256" key="1">
    <source>
        <dbReference type="SAM" id="MobiDB-lite"/>
    </source>
</evidence>
<organism evidence="2">
    <name type="scientific">Oikopleura dioica</name>
    <name type="common">Tunicate</name>
    <dbReference type="NCBI Taxonomy" id="34765"/>
    <lineage>
        <taxon>Eukaryota</taxon>
        <taxon>Metazoa</taxon>
        <taxon>Chordata</taxon>
        <taxon>Tunicata</taxon>
        <taxon>Appendicularia</taxon>
        <taxon>Copelata</taxon>
        <taxon>Oikopleuridae</taxon>
        <taxon>Oikopleura</taxon>
    </lineage>
</organism>
<evidence type="ECO:0000313" key="2">
    <source>
        <dbReference type="EMBL" id="CBY36800.1"/>
    </source>
</evidence>
<reference evidence="2" key="1">
    <citation type="journal article" date="2010" name="Science">
        <title>Plasticity of animal genome architecture unmasked by rapid evolution of a pelagic tunicate.</title>
        <authorList>
            <person name="Denoeud F."/>
            <person name="Henriet S."/>
            <person name="Mungpakdee S."/>
            <person name="Aury J.M."/>
            <person name="Da Silva C."/>
            <person name="Brinkmann H."/>
            <person name="Mikhaleva J."/>
            <person name="Olsen L.C."/>
            <person name="Jubin C."/>
            <person name="Canestro C."/>
            <person name="Bouquet J.M."/>
            <person name="Danks G."/>
            <person name="Poulain J."/>
            <person name="Campsteijn C."/>
            <person name="Adamski M."/>
            <person name="Cross I."/>
            <person name="Yadetie F."/>
            <person name="Muffato M."/>
            <person name="Louis A."/>
            <person name="Butcher S."/>
            <person name="Tsagkogeorga G."/>
            <person name="Konrad A."/>
            <person name="Singh S."/>
            <person name="Jensen M.F."/>
            <person name="Cong E.H."/>
            <person name="Eikeseth-Otteraa H."/>
            <person name="Noel B."/>
            <person name="Anthouard V."/>
            <person name="Porcel B.M."/>
            <person name="Kachouri-Lafond R."/>
            <person name="Nishino A."/>
            <person name="Ugolini M."/>
            <person name="Chourrout P."/>
            <person name="Nishida H."/>
            <person name="Aasland R."/>
            <person name="Huzurbazar S."/>
            <person name="Westhof E."/>
            <person name="Delsuc F."/>
            <person name="Lehrach H."/>
            <person name="Reinhardt R."/>
            <person name="Weissenbach J."/>
            <person name="Roy S.W."/>
            <person name="Artiguenave F."/>
            <person name="Postlethwait J.H."/>
            <person name="Manak J.R."/>
            <person name="Thompson E.M."/>
            <person name="Jaillon O."/>
            <person name="Du Pasquier L."/>
            <person name="Boudinot P."/>
            <person name="Liberles D.A."/>
            <person name="Volff J.N."/>
            <person name="Philippe H."/>
            <person name="Lenhard B."/>
            <person name="Roest Crollius H."/>
            <person name="Wincker P."/>
            <person name="Chourrout D."/>
        </authorList>
    </citation>
    <scope>NUCLEOTIDE SEQUENCE [LARGE SCALE GENOMIC DNA]</scope>
</reference>
<feature type="region of interest" description="Disordered" evidence="1">
    <location>
        <begin position="32"/>
        <end position="55"/>
    </location>
</feature>
<dbReference type="EMBL" id="FN654842">
    <property type="protein sequence ID" value="CBY36800.1"/>
    <property type="molecule type" value="Genomic_DNA"/>
</dbReference>
<accession>E4YMU1</accession>
<dbReference type="AlphaFoldDB" id="E4YMU1"/>
<protein>
    <submittedName>
        <fullName evidence="2">Uncharacterized protein</fullName>
    </submittedName>
</protein>
<gene>
    <name evidence="2" type="ORF">GSOID_T00029836001</name>
</gene>
<proteinExistence type="predicted"/>
<name>E4YMU1_OIKDI</name>
<sequence length="55" mass="5778">EMTSEKAGLRSRKLPDSTPVLMVSLPETLVASTTERSELGSSLDLGLATSSPSRS</sequence>
<dbReference type="Proteomes" id="UP000011014">
    <property type="component" value="Unassembled WGS sequence"/>
</dbReference>